<proteinExistence type="predicted"/>
<evidence type="ECO:0000313" key="1">
    <source>
        <dbReference type="EMBL" id="WFD09866.1"/>
    </source>
</evidence>
<dbReference type="Proteomes" id="UP001222800">
    <property type="component" value="Chromosome"/>
</dbReference>
<gene>
    <name evidence="1" type="ORF">P4S50_15975</name>
</gene>
<reference evidence="1 2" key="1">
    <citation type="submission" date="2023-03" db="EMBL/GenBank/DDBJ databases">
        <title>Complete genome sequence of Tepidibacter sp. SWIR-1, isolated from a deep-sea hydrothermal vent.</title>
        <authorList>
            <person name="Li X."/>
        </authorList>
    </citation>
    <scope>NUCLEOTIDE SEQUENCE [LARGE SCALE GENOMIC DNA]</scope>
    <source>
        <strain evidence="1 2">SWIR-1</strain>
    </source>
</reference>
<evidence type="ECO:0000313" key="2">
    <source>
        <dbReference type="Proteomes" id="UP001222800"/>
    </source>
</evidence>
<keyword evidence="2" id="KW-1185">Reference proteome</keyword>
<dbReference type="EMBL" id="CP120733">
    <property type="protein sequence ID" value="WFD09866.1"/>
    <property type="molecule type" value="Genomic_DNA"/>
</dbReference>
<dbReference type="RefSeq" id="WP_277731820.1">
    <property type="nucleotide sequence ID" value="NZ_CP120733.1"/>
</dbReference>
<sequence length="335" mass="39631">MFSIVRRGPKSLIIESNNVDEVKRYFRKELGAATKCDITSAFQAANEDYTIIFIVQKAAKIVKSNECMDILILQDEPDVILCKVLNNDIKNYITYSRIAPRIIFMRVFGDLNKIIDKIKEDNEYEKNNIINLLENYNDEGTIVAFTEKPIRRRVNMTDINEDALYIRQNYSSLIKTMRAHALRYLNAGLDNKDWYEIEIKIYDRYGAYELHYDRLLKILEGLELGVILGESWTKDYPRLFMAVGVYRVRFFTFYDPKYIKKILVGSEFLEDGMRIVDYDVYYNRKKINWTDVIEDNLRSKNLLSEKYRKEILDKIQKSDLNDIKSLETEIIKTRT</sequence>
<accession>A0ABY8EAD0</accession>
<organism evidence="1 2">
    <name type="scientific">Tepidibacter hydrothermalis</name>
    <dbReference type="NCBI Taxonomy" id="3036126"/>
    <lineage>
        <taxon>Bacteria</taxon>
        <taxon>Bacillati</taxon>
        <taxon>Bacillota</taxon>
        <taxon>Clostridia</taxon>
        <taxon>Peptostreptococcales</taxon>
        <taxon>Peptostreptococcaceae</taxon>
        <taxon>Tepidibacter</taxon>
    </lineage>
</organism>
<protein>
    <submittedName>
        <fullName evidence="1">Uncharacterized protein</fullName>
    </submittedName>
</protein>
<name>A0ABY8EAD0_9FIRM</name>